<gene>
    <name evidence="1" type="ORF">J2I48_01065</name>
</gene>
<dbReference type="Pfam" id="PF03860">
    <property type="entry name" value="Csp"/>
    <property type="match status" value="1"/>
</dbReference>
<dbReference type="CDD" id="cd08026">
    <property type="entry name" value="DUF326"/>
    <property type="match status" value="1"/>
</dbReference>
<organism evidence="1 2">
    <name type="scientific">Fibrella aquatilis</name>
    <dbReference type="NCBI Taxonomy" id="2817059"/>
    <lineage>
        <taxon>Bacteria</taxon>
        <taxon>Pseudomonadati</taxon>
        <taxon>Bacteroidota</taxon>
        <taxon>Cytophagia</taxon>
        <taxon>Cytophagales</taxon>
        <taxon>Spirosomataceae</taxon>
        <taxon>Fibrella</taxon>
    </lineage>
</organism>
<dbReference type="InterPro" id="IPR044543">
    <property type="entry name" value="YHJQ-like"/>
</dbReference>
<evidence type="ECO:0000313" key="2">
    <source>
        <dbReference type="Proteomes" id="UP000664795"/>
    </source>
</evidence>
<dbReference type="AlphaFoldDB" id="A0A939JY69"/>
<reference evidence="1 2" key="1">
    <citation type="submission" date="2021-03" db="EMBL/GenBank/DDBJ databases">
        <title>Fibrella sp. HMF5036 genome sequencing and assembly.</title>
        <authorList>
            <person name="Kang H."/>
            <person name="Kim H."/>
            <person name="Bae S."/>
            <person name="Joh K."/>
        </authorList>
    </citation>
    <scope>NUCLEOTIDE SEQUENCE [LARGE SCALE GENOMIC DNA]</scope>
    <source>
        <strain evidence="1 2">HMF5036</strain>
    </source>
</reference>
<evidence type="ECO:0000313" key="1">
    <source>
        <dbReference type="EMBL" id="MBO0929561.1"/>
    </source>
</evidence>
<dbReference type="PANTHER" id="PTHR37310">
    <property type="entry name" value="CYTOPLASMIC PROTEIN-RELATED"/>
    <property type="match status" value="1"/>
</dbReference>
<dbReference type="PANTHER" id="PTHR37310:SF1">
    <property type="entry name" value="CYTOPLASMIC PROTEIN"/>
    <property type="match status" value="1"/>
</dbReference>
<comment type="caution">
    <text evidence="1">The sequence shown here is derived from an EMBL/GenBank/DDBJ whole genome shotgun (WGS) entry which is preliminary data.</text>
</comment>
<proteinExistence type="predicted"/>
<dbReference type="RefSeq" id="WP_207333525.1">
    <property type="nucleotide sequence ID" value="NZ_JAFMYU010000001.1"/>
</dbReference>
<name>A0A939JY69_9BACT</name>
<accession>A0A939JY69</accession>
<dbReference type="Gene3D" id="1.20.1270.360">
    <property type="match status" value="1"/>
</dbReference>
<sequence>METMNHAHGHADTCFECAEACERCVTACLEMGDQDSKHHDMTLCVKLCRDCADICTLCGRLEARGSQFMKQYMQLCADVCAACATECEKHADHMAHCKACAEACRRCEAECRQMANQM</sequence>
<keyword evidence="2" id="KW-1185">Reference proteome</keyword>
<protein>
    <submittedName>
        <fullName evidence="1">Four-helix bundle copper-binding protein</fullName>
    </submittedName>
</protein>
<dbReference type="InterPro" id="IPR005560">
    <property type="entry name" value="Csp_YhjQ"/>
</dbReference>
<dbReference type="EMBL" id="JAFMYU010000001">
    <property type="protein sequence ID" value="MBO0929561.1"/>
    <property type="molecule type" value="Genomic_DNA"/>
</dbReference>
<dbReference type="Proteomes" id="UP000664795">
    <property type="component" value="Unassembled WGS sequence"/>
</dbReference>